<dbReference type="Gene3D" id="3.90.180.10">
    <property type="entry name" value="Medium-chain alcohol dehydrogenases, catalytic domain"/>
    <property type="match status" value="1"/>
</dbReference>
<dbReference type="EMBL" id="VHIR01000016">
    <property type="protein sequence ID" value="TQE42875.1"/>
    <property type="molecule type" value="Genomic_DNA"/>
</dbReference>
<sequence>MHAIIQKDLEDPRSLELGEVDTPELKPGEVLVEVKAAGVNRADLLQARGAYPPPKGESEIIGLEAAGVIVDAGDTGRKVGEEVGALLAGGGYAEFVAVPEGQLLPIPKGFTLEETAAVIEVACTVWSNIVMAAGLKEGQTILIHGGGGGIGTFAIQVAKALGATVAVTAGSAEKLERCRELGADILINYKEQDFAEELKNQCDVVLDIIGAKYLKQNLKALAVDGHMVIIGMQGGTKGEINLGVVLNKRLTIQGTTVRGRNHADKAAIVAETVKNVWPMLEDGRVKHALHATFPLARAARAHEALDSGEVTGTLVLTNAD</sequence>
<reference evidence="4 5" key="1">
    <citation type="submission" date="2019-06" db="EMBL/GenBank/DDBJ databases">
        <title>Draft genome of C. phoceense Strain 272.</title>
        <authorList>
            <person name="Pacheco L.G.C."/>
            <person name="Barberis C.M."/>
            <person name="Almuzara M.N."/>
            <person name="Traglia G.M."/>
            <person name="Santos C.S."/>
            <person name="Rocha D.J.P.G."/>
            <person name="Aguiar E.R.G.R."/>
            <person name="Vay C.A."/>
        </authorList>
    </citation>
    <scope>NUCLEOTIDE SEQUENCE [LARGE SCALE GENOMIC DNA]</scope>
    <source>
        <strain evidence="4 5">272</strain>
    </source>
</reference>
<dbReference type="PANTHER" id="PTHR48106">
    <property type="entry name" value="QUINONE OXIDOREDUCTASE PIG3-RELATED"/>
    <property type="match status" value="1"/>
</dbReference>
<dbReference type="InterPro" id="IPR011032">
    <property type="entry name" value="GroES-like_sf"/>
</dbReference>
<evidence type="ECO:0000313" key="4">
    <source>
        <dbReference type="EMBL" id="TQE42875.1"/>
    </source>
</evidence>
<comment type="caution">
    <text evidence="4">The sequence shown here is derived from an EMBL/GenBank/DDBJ whole genome shotgun (WGS) entry which is preliminary data.</text>
</comment>
<dbReference type="SUPFAM" id="SSF50129">
    <property type="entry name" value="GroES-like"/>
    <property type="match status" value="1"/>
</dbReference>
<dbReference type="InterPro" id="IPR002364">
    <property type="entry name" value="Quin_OxRdtase/zeta-crystal_CS"/>
</dbReference>
<dbReference type="Pfam" id="PF00107">
    <property type="entry name" value="ADH_zinc_N"/>
    <property type="match status" value="1"/>
</dbReference>
<dbReference type="CDD" id="cd05276">
    <property type="entry name" value="p53_inducible_oxidoreductase"/>
    <property type="match status" value="1"/>
</dbReference>
<proteinExistence type="predicted"/>
<dbReference type="InterPro" id="IPR013149">
    <property type="entry name" value="ADH-like_C"/>
</dbReference>
<dbReference type="PANTHER" id="PTHR48106:SF8">
    <property type="entry name" value="OS02G0805600 PROTEIN"/>
    <property type="match status" value="1"/>
</dbReference>
<evidence type="ECO:0000256" key="2">
    <source>
        <dbReference type="ARBA" id="ARBA00023002"/>
    </source>
</evidence>
<dbReference type="Gene3D" id="3.40.50.720">
    <property type="entry name" value="NAD(P)-binding Rossmann-like Domain"/>
    <property type="match status" value="1"/>
</dbReference>
<keyword evidence="1" id="KW-0521">NADP</keyword>
<dbReference type="SUPFAM" id="SSF51735">
    <property type="entry name" value="NAD(P)-binding Rossmann-fold domains"/>
    <property type="match status" value="1"/>
</dbReference>
<dbReference type="PROSITE" id="PS01162">
    <property type="entry name" value="QOR_ZETA_CRYSTAL"/>
    <property type="match status" value="1"/>
</dbReference>
<dbReference type="InterPro" id="IPR020843">
    <property type="entry name" value="ER"/>
</dbReference>
<keyword evidence="5" id="KW-1185">Reference proteome</keyword>
<evidence type="ECO:0000256" key="1">
    <source>
        <dbReference type="ARBA" id="ARBA00022857"/>
    </source>
</evidence>
<gene>
    <name evidence="4" type="ORF">EJK80_10175</name>
</gene>
<dbReference type="GO" id="GO:0016651">
    <property type="term" value="F:oxidoreductase activity, acting on NAD(P)H"/>
    <property type="evidence" value="ECO:0007669"/>
    <property type="project" value="TreeGrafter"/>
</dbReference>
<dbReference type="Pfam" id="PF08240">
    <property type="entry name" value="ADH_N"/>
    <property type="match status" value="1"/>
</dbReference>
<organism evidence="4 5">
    <name type="scientific">Corynebacterium phoceense</name>
    <dbReference type="NCBI Taxonomy" id="1686286"/>
    <lineage>
        <taxon>Bacteria</taxon>
        <taxon>Bacillati</taxon>
        <taxon>Actinomycetota</taxon>
        <taxon>Actinomycetes</taxon>
        <taxon>Mycobacteriales</taxon>
        <taxon>Corynebacteriaceae</taxon>
        <taxon>Corynebacterium</taxon>
    </lineage>
</organism>
<accession>A0A540R558</accession>
<dbReference type="InterPro" id="IPR014189">
    <property type="entry name" value="Quinone_OxRdtase_PIG3"/>
</dbReference>
<dbReference type="InterPro" id="IPR013154">
    <property type="entry name" value="ADH-like_N"/>
</dbReference>
<dbReference type="AlphaFoldDB" id="A0A540R558"/>
<feature type="domain" description="Enoyl reductase (ER)" evidence="3">
    <location>
        <begin position="10"/>
        <end position="316"/>
    </location>
</feature>
<dbReference type="Proteomes" id="UP000318080">
    <property type="component" value="Unassembled WGS sequence"/>
</dbReference>
<keyword evidence="2" id="KW-0560">Oxidoreductase</keyword>
<protein>
    <submittedName>
        <fullName evidence="4">NAD(P)H-quinone oxidoreductase</fullName>
    </submittedName>
</protein>
<evidence type="ECO:0000313" key="5">
    <source>
        <dbReference type="Proteomes" id="UP000318080"/>
    </source>
</evidence>
<evidence type="ECO:0000259" key="3">
    <source>
        <dbReference type="SMART" id="SM00829"/>
    </source>
</evidence>
<name>A0A540R558_9CORY</name>
<dbReference type="GO" id="GO:0008270">
    <property type="term" value="F:zinc ion binding"/>
    <property type="evidence" value="ECO:0007669"/>
    <property type="project" value="InterPro"/>
</dbReference>
<dbReference type="SMART" id="SM00829">
    <property type="entry name" value="PKS_ER"/>
    <property type="match status" value="1"/>
</dbReference>
<dbReference type="InterPro" id="IPR036291">
    <property type="entry name" value="NAD(P)-bd_dom_sf"/>
</dbReference>
<dbReference type="GO" id="GO:0070402">
    <property type="term" value="F:NADPH binding"/>
    <property type="evidence" value="ECO:0007669"/>
    <property type="project" value="TreeGrafter"/>
</dbReference>
<dbReference type="NCBIfam" id="TIGR02824">
    <property type="entry name" value="quinone_pig3"/>
    <property type="match status" value="1"/>
</dbReference>
<dbReference type="RefSeq" id="WP_066513239.1">
    <property type="nucleotide sequence ID" value="NZ_VHIR01000016.1"/>
</dbReference>
<dbReference type="STRING" id="1686286.GCA_900092335_00646"/>